<dbReference type="Pfam" id="PF02633">
    <property type="entry name" value="Creatininase"/>
    <property type="match status" value="1"/>
</dbReference>
<keyword evidence="2" id="KW-0479">Metal-binding</keyword>
<keyword evidence="4" id="KW-0862">Zinc</keyword>
<dbReference type="GO" id="GO:0016811">
    <property type="term" value="F:hydrolase activity, acting on carbon-nitrogen (but not peptide) bonds, in linear amides"/>
    <property type="evidence" value="ECO:0007669"/>
    <property type="project" value="TreeGrafter"/>
</dbReference>
<dbReference type="RefSeq" id="WP_122229505.1">
    <property type="nucleotide sequence ID" value="NZ_RDQO01000003.1"/>
</dbReference>
<protein>
    <submittedName>
        <fullName evidence="6">Creatininase family protein</fullName>
    </submittedName>
</protein>
<keyword evidence="7" id="KW-1185">Reference proteome</keyword>
<evidence type="ECO:0000256" key="4">
    <source>
        <dbReference type="ARBA" id="ARBA00022833"/>
    </source>
</evidence>
<dbReference type="SUPFAM" id="SSF102215">
    <property type="entry name" value="Creatininase"/>
    <property type="match status" value="1"/>
</dbReference>
<accession>A0A3M6QS44</accession>
<gene>
    <name evidence="6" type="ORF">D8I35_11885</name>
</gene>
<reference evidence="6 7" key="1">
    <citation type="submission" date="2018-10" db="EMBL/GenBank/DDBJ databases">
        <title>Draft genome of Cortibacter populi DSM10536.</title>
        <authorList>
            <person name="Bernier A.-M."/>
            <person name="Bernard K."/>
        </authorList>
    </citation>
    <scope>NUCLEOTIDE SEQUENCE [LARGE SCALE GENOMIC DNA]</scope>
    <source>
        <strain evidence="6 7">DSM 105136</strain>
    </source>
</reference>
<dbReference type="AlphaFoldDB" id="A0A3M6QS44"/>
<name>A0A3M6QS44_9BURK</name>
<dbReference type="InterPro" id="IPR003785">
    <property type="entry name" value="Creatininase/forma_Hydrolase"/>
</dbReference>
<proteinExistence type="inferred from homology"/>
<evidence type="ECO:0000313" key="6">
    <source>
        <dbReference type="EMBL" id="RMX05847.1"/>
    </source>
</evidence>
<keyword evidence="3" id="KW-0378">Hydrolase</keyword>
<dbReference type="OrthoDB" id="9801445at2"/>
<evidence type="ECO:0000313" key="7">
    <source>
        <dbReference type="Proteomes" id="UP000278006"/>
    </source>
</evidence>
<sequence>MSQAIAPSETPNAWPSLRWSALGTRDFAERAGSALLARSVAVLPVGATEQHGPHLPLGVDAQITDGIVGRAIAQLEALPPAERAPALFLPTQAIGFSPEHADFPGTLTLEPATIIALWSEIGASVARSGIRRLLIFNSHGGQVSVMDMVARQLRRRHGMLTYSSSWYQLPQPPHIEALFSAHEQRFGIHAGALETSVLLHLHPELVHTEQARVFASSSEERARRYPILGNGKSAKMGWMMQDYNPEGAAGDARAASAEKGRLLVDNAATQLVALLHEISALPYGD</sequence>
<dbReference type="InterPro" id="IPR024087">
    <property type="entry name" value="Creatininase-like_sf"/>
</dbReference>
<comment type="similarity">
    <text evidence="5">Belongs to the creatininase superfamily.</text>
</comment>
<organism evidence="6 7">
    <name type="scientific">Corticibacter populi</name>
    <dbReference type="NCBI Taxonomy" id="1550736"/>
    <lineage>
        <taxon>Bacteria</taxon>
        <taxon>Pseudomonadati</taxon>
        <taxon>Pseudomonadota</taxon>
        <taxon>Betaproteobacteria</taxon>
        <taxon>Burkholderiales</taxon>
        <taxon>Comamonadaceae</taxon>
        <taxon>Corticibacter</taxon>
    </lineage>
</organism>
<dbReference type="Gene3D" id="3.40.50.10310">
    <property type="entry name" value="Creatininase"/>
    <property type="match status" value="1"/>
</dbReference>
<dbReference type="PANTHER" id="PTHR35005:SF1">
    <property type="entry name" value="2-AMINO-5-FORMYLAMINO-6-RIBOSYLAMINOPYRIMIDIN-4(3H)-ONE 5'-MONOPHOSPHATE DEFORMYLASE"/>
    <property type="match status" value="1"/>
</dbReference>
<evidence type="ECO:0000256" key="1">
    <source>
        <dbReference type="ARBA" id="ARBA00001947"/>
    </source>
</evidence>
<dbReference type="EMBL" id="RDQO01000003">
    <property type="protein sequence ID" value="RMX05847.1"/>
    <property type="molecule type" value="Genomic_DNA"/>
</dbReference>
<dbReference type="GO" id="GO:0046872">
    <property type="term" value="F:metal ion binding"/>
    <property type="evidence" value="ECO:0007669"/>
    <property type="project" value="UniProtKB-KW"/>
</dbReference>
<evidence type="ECO:0000256" key="3">
    <source>
        <dbReference type="ARBA" id="ARBA00022801"/>
    </source>
</evidence>
<evidence type="ECO:0000256" key="5">
    <source>
        <dbReference type="ARBA" id="ARBA00024029"/>
    </source>
</evidence>
<comment type="caution">
    <text evidence="6">The sequence shown here is derived from an EMBL/GenBank/DDBJ whole genome shotgun (WGS) entry which is preliminary data.</text>
</comment>
<evidence type="ECO:0000256" key="2">
    <source>
        <dbReference type="ARBA" id="ARBA00022723"/>
    </source>
</evidence>
<dbReference type="Proteomes" id="UP000278006">
    <property type="component" value="Unassembled WGS sequence"/>
</dbReference>
<dbReference type="PANTHER" id="PTHR35005">
    <property type="entry name" value="3-DEHYDRO-SCYLLO-INOSOSE HYDROLASE"/>
    <property type="match status" value="1"/>
</dbReference>
<dbReference type="GO" id="GO:0009231">
    <property type="term" value="P:riboflavin biosynthetic process"/>
    <property type="evidence" value="ECO:0007669"/>
    <property type="project" value="TreeGrafter"/>
</dbReference>
<comment type="cofactor">
    <cofactor evidence="1">
        <name>Zn(2+)</name>
        <dbReference type="ChEBI" id="CHEBI:29105"/>
    </cofactor>
</comment>